<feature type="transmembrane region" description="Helical" evidence="5">
    <location>
        <begin position="220"/>
        <end position="238"/>
    </location>
</feature>
<reference evidence="7 8" key="1">
    <citation type="submission" date="2020-08" db="EMBL/GenBank/DDBJ databases">
        <title>Genomic Encyclopedia of Type Strains, Phase IV (KMG-IV): sequencing the most valuable type-strain genomes for metagenomic binning, comparative biology and taxonomic classification.</title>
        <authorList>
            <person name="Goeker M."/>
        </authorList>
    </citation>
    <scope>NUCLEOTIDE SEQUENCE [LARGE SCALE GENOMIC DNA]</scope>
    <source>
        <strain evidence="7 8">DSM 105074</strain>
    </source>
</reference>
<feature type="transmembrane region" description="Helical" evidence="5">
    <location>
        <begin position="80"/>
        <end position="100"/>
    </location>
</feature>
<evidence type="ECO:0000256" key="5">
    <source>
        <dbReference type="SAM" id="Phobius"/>
    </source>
</evidence>
<feature type="transmembrane region" description="Helical" evidence="5">
    <location>
        <begin position="112"/>
        <end position="132"/>
    </location>
</feature>
<organism evidence="7 8">
    <name type="scientific">Rhabdobacter roseus</name>
    <dbReference type="NCBI Taxonomy" id="1655419"/>
    <lineage>
        <taxon>Bacteria</taxon>
        <taxon>Pseudomonadati</taxon>
        <taxon>Bacteroidota</taxon>
        <taxon>Cytophagia</taxon>
        <taxon>Cytophagales</taxon>
        <taxon>Cytophagaceae</taxon>
        <taxon>Rhabdobacter</taxon>
    </lineage>
</organism>
<keyword evidence="8" id="KW-1185">Reference proteome</keyword>
<dbReference type="EMBL" id="JACHGF010000004">
    <property type="protein sequence ID" value="MBB5284962.1"/>
    <property type="molecule type" value="Genomic_DNA"/>
</dbReference>
<keyword evidence="4 5" id="KW-0472">Membrane</keyword>
<evidence type="ECO:0000256" key="2">
    <source>
        <dbReference type="ARBA" id="ARBA00022692"/>
    </source>
</evidence>
<dbReference type="Pfam" id="PF04932">
    <property type="entry name" value="Wzy_C"/>
    <property type="match status" value="1"/>
</dbReference>
<dbReference type="AlphaFoldDB" id="A0A840TTT1"/>
<dbReference type="GO" id="GO:0016020">
    <property type="term" value="C:membrane"/>
    <property type="evidence" value="ECO:0007669"/>
    <property type="project" value="UniProtKB-SubCell"/>
</dbReference>
<dbReference type="RefSeq" id="WP_184174901.1">
    <property type="nucleotide sequence ID" value="NZ_JACHGF010000004.1"/>
</dbReference>
<protein>
    <recommendedName>
        <fullName evidence="6">O-antigen ligase-related domain-containing protein</fullName>
    </recommendedName>
</protein>
<feature type="transmembrane region" description="Helical" evidence="5">
    <location>
        <begin position="175"/>
        <end position="193"/>
    </location>
</feature>
<comment type="subcellular location">
    <subcellularLocation>
        <location evidence="1">Membrane</location>
        <topology evidence="1">Multi-pass membrane protein</topology>
    </subcellularLocation>
</comment>
<proteinExistence type="predicted"/>
<keyword evidence="3 5" id="KW-1133">Transmembrane helix</keyword>
<evidence type="ECO:0000256" key="4">
    <source>
        <dbReference type="ARBA" id="ARBA00023136"/>
    </source>
</evidence>
<accession>A0A840TTT1</accession>
<evidence type="ECO:0000256" key="3">
    <source>
        <dbReference type="ARBA" id="ARBA00022989"/>
    </source>
</evidence>
<comment type="caution">
    <text evidence="7">The sequence shown here is derived from an EMBL/GenBank/DDBJ whole genome shotgun (WGS) entry which is preliminary data.</text>
</comment>
<gene>
    <name evidence="7" type="ORF">HNQ92_003110</name>
</gene>
<evidence type="ECO:0000313" key="8">
    <source>
        <dbReference type="Proteomes" id="UP000557307"/>
    </source>
</evidence>
<feature type="domain" description="O-antigen ligase-related" evidence="6">
    <location>
        <begin position="187"/>
        <end position="321"/>
    </location>
</feature>
<feature type="transmembrane region" description="Helical" evidence="5">
    <location>
        <begin position="332"/>
        <end position="352"/>
    </location>
</feature>
<keyword evidence="2 5" id="KW-0812">Transmembrane</keyword>
<evidence type="ECO:0000313" key="7">
    <source>
        <dbReference type="EMBL" id="MBB5284962.1"/>
    </source>
</evidence>
<sequence>MALVIVGYALAVLSGMASVGPMRLIKYGVLAFSLIYLIRLNIHLLRLVVHYAQSVFILSLVLFLFSVFTPEPLISMVRALTFIVPFLYVALTVGSLLLSYPIKEILGAFLSSINWVYMIPLVSFFLTGGSLSNTNIYFISSENEGNAFVSNHYGWSGTIFLVTGIDLLRSQSLPFWRRWLIIAFCGVAMYLVLISGNRTSWLSLSFVALLFTFRYQRFPIYYKFLLALLPLGLIIFLLKDPKSALNARVKKTEVQAKKGEARAGVARSMITHFKSQPSLWVTGIGIFNKRKIKSITSWGGYHNSYFEVLFGTGLLMFSFFFYLIVIRPGWNFMRFFSEQYLFLPPFMIIPYFESNLTGGQFLFFPWFMMILLMGYARIFAKLKIQIKQWQKTSLPAATP</sequence>
<dbReference type="Proteomes" id="UP000557307">
    <property type="component" value="Unassembled WGS sequence"/>
</dbReference>
<name>A0A840TTT1_9BACT</name>
<dbReference type="InterPro" id="IPR007016">
    <property type="entry name" value="O-antigen_ligase-rel_domated"/>
</dbReference>
<feature type="transmembrane region" description="Helical" evidence="5">
    <location>
        <begin position="358"/>
        <end position="380"/>
    </location>
</feature>
<evidence type="ECO:0000256" key="1">
    <source>
        <dbReference type="ARBA" id="ARBA00004141"/>
    </source>
</evidence>
<evidence type="ECO:0000259" key="6">
    <source>
        <dbReference type="Pfam" id="PF04932"/>
    </source>
</evidence>
<feature type="transmembrane region" description="Helical" evidence="5">
    <location>
        <begin position="51"/>
        <end position="68"/>
    </location>
</feature>
<feature type="transmembrane region" description="Helical" evidence="5">
    <location>
        <begin position="305"/>
        <end position="325"/>
    </location>
</feature>